<protein>
    <submittedName>
        <fullName evidence="2">Uncharacterized protein</fullName>
    </submittedName>
</protein>
<evidence type="ECO:0000313" key="2">
    <source>
        <dbReference type="EMBL" id="EQB12677.1"/>
    </source>
</evidence>
<sequence>MRQSITTKYLGPTNSKGSRIKATARKRSHSFPEQALTSNYGYRSTEEEHCIAAHALAAKLGWSGLWVGGGNVDEDGYVFVNVPGNLTDGEVTHWAAQGAWGMRGRDWFFVEPKAAAE</sequence>
<proteinExistence type="predicted"/>
<feature type="region of interest" description="Disordered" evidence="1">
    <location>
        <begin position="1"/>
        <end position="28"/>
    </location>
</feature>
<evidence type="ECO:0000256" key="1">
    <source>
        <dbReference type="SAM" id="MobiDB-lite"/>
    </source>
</evidence>
<accession>T0HI26</accession>
<comment type="caution">
    <text evidence="2">The sequence shown here is derived from an EMBL/GenBank/DDBJ whole genome shotgun (WGS) entry which is preliminary data.</text>
</comment>
<dbReference type="OrthoDB" id="8242076at2"/>
<organism evidence="2 3">
    <name type="scientific">Novosphingobium lindaniclasticum LE124</name>
    <dbReference type="NCBI Taxonomy" id="1096930"/>
    <lineage>
        <taxon>Bacteria</taxon>
        <taxon>Pseudomonadati</taxon>
        <taxon>Pseudomonadota</taxon>
        <taxon>Alphaproteobacteria</taxon>
        <taxon>Sphingomonadales</taxon>
        <taxon>Sphingomonadaceae</taxon>
        <taxon>Novosphingobium</taxon>
    </lineage>
</organism>
<dbReference type="AlphaFoldDB" id="T0HI26"/>
<dbReference type="PATRIC" id="fig|1096930.3.peg.2981"/>
<keyword evidence="3" id="KW-1185">Reference proteome</keyword>
<dbReference type="EMBL" id="ATHL01000094">
    <property type="protein sequence ID" value="EQB12677.1"/>
    <property type="molecule type" value="Genomic_DNA"/>
</dbReference>
<evidence type="ECO:0000313" key="3">
    <source>
        <dbReference type="Proteomes" id="UP000015527"/>
    </source>
</evidence>
<feature type="compositionally biased region" description="Polar residues" evidence="1">
    <location>
        <begin position="1"/>
        <end position="17"/>
    </location>
</feature>
<reference evidence="2 3" key="1">
    <citation type="journal article" date="2013" name="Genome Announc.">
        <title>Genome Sequence of Novosphingobium lindaniclasticum LE124T, Isolated from a Hexachlorocyclohexane Dumpsite.</title>
        <authorList>
            <person name="Saxena A."/>
            <person name="Nayyar N."/>
            <person name="Sangwan N."/>
            <person name="Kumari R."/>
            <person name="Khurana J.P."/>
            <person name="Lal R."/>
        </authorList>
    </citation>
    <scope>NUCLEOTIDE SEQUENCE [LARGE SCALE GENOMIC DNA]</scope>
    <source>
        <strain evidence="2 3">LE124</strain>
    </source>
</reference>
<name>T0HI26_9SPHN</name>
<feature type="compositionally biased region" description="Basic residues" evidence="1">
    <location>
        <begin position="18"/>
        <end position="28"/>
    </location>
</feature>
<dbReference type="Proteomes" id="UP000015527">
    <property type="component" value="Unassembled WGS sequence"/>
</dbReference>
<dbReference type="eggNOG" id="ENOG5032N90">
    <property type="taxonomic scope" value="Bacteria"/>
</dbReference>
<gene>
    <name evidence="2" type="ORF">L284_14985</name>
</gene>
<dbReference type="RefSeq" id="WP_021234818.1">
    <property type="nucleotide sequence ID" value="NZ_ATHL01000094.1"/>
</dbReference>